<evidence type="ECO:0000313" key="2">
    <source>
        <dbReference type="EMBL" id="TWF44888.1"/>
    </source>
</evidence>
<sequence length="104" mass="12556">MEQVYHTSRLIVKYWKNALSHEERKDLHQWMAASEDNRTLFEELSQEPILKKEMGKMGQYHPQQAWQRISGELLVKRQVPWVKMILGIVLLLLAIALKWWYTHR</sequence>
<dbReference type="AlphaFoldDB" id="A0A561Q3E6"/>
<dbReference type="EMBL" id="VIWO01000001">
    <property type="protein sequence ID" value="TWF44888.1"/>
    <property type="molecule type" value="Genomic_DNA"/>
</dbReference>
<gene>
    <name evidence="2" type="ORF">FHW36_101814</name>
</gene>
<comment type="caution">
    <text evidence="2">The sequence shown here is derived from an EMBL/GenBank/DDBJ whole genome shotgun (WGS) entry which is preliminary data.</text>
</comment>
<keyword evidence="1" id="KW-1133">Transmembrane helix</keyword>
<organism evidence="2 3">
    <name type="scientific">Chitinophaga polysaccharea</name>
    <dbReference type="NCBI Taxonomy" id="1293035"/>
    <lineage>
        <taxon>Bacteria</taxon>
        <taxon>Pseudomonadati</taxon>
        <taxon>Bacteroidota</taxon>
        <taxon>Chitinophagia</taxon>
        <taxon>Chitinophagales</taxon>
        <taxon>Chitinophagaceae</taxon>
        <taxon>Chitinophaga</taxon>
    </lineage>
</organism>
<reference evidence="2 3" key="1">
    <citation type="submission" date="2019-06" db="EMBL/GenBank/DDBJ databases">
        <title>Sorghum-associated microbial communities from plants grown in Nebraska, USA.</title>
        <authorList>
            <person name="Schachtman D."/>
        </authorList>
    </citation>
    <scope>NUCLEOTIDE SEQUENCE [LARGE SCALE GENOMIC DNA]</scope>
    <source>
        <strain evidence="2 3">1209</strain>
    </source>
</reference>
<protein>
    <submittedName>
        <fullName evidence="2">Uncharacterized protein</fullName>
    </submittedName>
</protein>
<dbReference type="Proteomes" id="UP000320811">
    <property type="component" value="Unassembled WGS sequence"/>
</dbReference>
<accession>A0A561Q3E6</accession>
<evidence type="ECO:0000313" key="3">
    <source>
        <dbReference type="Proteomes" id="UP000320811"/>
    </source>
</evidence>
<keyword evidence="1" id="KW-0472">Membrane</keyword>
<dbReference type="OrthoDB" id="9978297at2"/>
<feature type="transmembrane region" description="Helical" evidence="1">
    <location>
        <begin position="81"/>
        <end position="101"/>
    </location>
</feature>
<dbReference type="RefSeq" id="WP_145662543.1">
    <property type="nucleotide sequence ID" value="NZ_VIWO01000001.1"/>
</dbReference>
<name>A0A561Q3E6_9BACT</name>
<keyword evidence="1" id="KW-0812">Transmembrane</keyword>
<keyword evidence="3" id="KW-1185">Reference proteome</keyword>
<evidence type="ECO:0000256" key="1">
    <source>
        <dbReference type="SAM" id="Phobius"/>
    </source>
</evidence>
<proteinExistence type="predicted"/>